<comment type="caution">
    <text evidence="2">The sequence shown here is derived from an EMBL/GenBank/DDBJ whole genome shotgun (WGS) entry which is preliminary data.</text>
</comment>
<sequence length="208" mass="23729">MRVLFIGDSITDCGRREDEEKIGSGYVRVIHDYLKTTNPKQSYEVINRGIGGNRVTDLEARWQEDVIELSPDFVSISIGINDVWRQLDNQGDEQVYPDQFEQVYTKLLTQVKEETNAKIILMEPTIIEEDIKAVGNKKLKAYVEIVQTLAKRFDATLVPTHQAFLDYLKANNSYKLTTDGVHMNTAGNMLMAITWLRNVELGTKVMVN</sequence>
<accession>A0ABV6GH46</accession>
<dbReference type="Gene3D" id="3.40.50.1110">
    <property type="entry name" value="SGNH hydrolase"/>
    <property type="match status" value="1"/>
</dbReference>
<protein>
    <submittedName>
        <fullName evidence="2">SGNH/GDSL hydrolase family protein</fullName>
        <ecNumber evidence="2">3.1.-.-</ecNumber>
    </submittedName>
</protein>
<evidence type="ECO:0000313" key="3">
    <source>
        <dbReference type="Proteomes" id="UP001589854"/>
    </source>
</evidence>
<dbReference type="EC" id="3.1.-.-" evidence="2"/>
<evidence type="ECO:0000313" key="2">
    <source>
        <dbReference type="EMBL" id="MFC0272736.1"/>
    </source>
</evidence>
<name>A0ABV6GH46_9BACI</name>
<dbReference type="InterPro" id="IPR013830">
    <property type="entry name" value="SGNH_hydro"/>
</dbReference>
<dbReference type="CDD" id="cd01834">
    <property type="entry name" value="SGNH_hydrolase_like_2"/>
    <property type="match status" value="1"/>
</dbReference>
<keyword evidence="2" id="KW-0378">Hydrolase</keyword>
<dbReference type="InterPro" id="IPR036514">
    <property type="entry name" value="SGNH_hydro_sf"/>
</dbReference>
<organism evidence="2 3">
    <name type="scientific">Metabacillus herbersteinensis</name>
    <dbReference type="NCBI Taxonomy" id="283816"/>
    <lineage>
        <taxon>Bacteria</taxon>
        <taxon>Bacillati</taxon>
        <taxon>Bacillota</taxon>
        <taxon>Bacilli</taxon>
        <taxon>Bacillales</taxon>
        <taxon>Bacillaceae</taxon>
        <taxon>Metabacillus</taxon>
    </lineage>
</organism>
<dbReference type="PANTHER" id="PTHR30383:SF5">
    <property type="entry name" value="SGNH HYDROLASE-TYPE ESTERASE DOMAIN-CONTAINING PROTEIN"/>
    <property type="match status" value="1"/>
</dbReference>
<feature type="domain" description="SGNH hydrolase-type esterase" evidence="1">
    <location>
        <begin position="5"/>
        <end position="188"/>
    </location>
</feature>
<reference evidence="2 3" key="1">
    <citation type="submission" date="2024-09" db="EMBL/GenBank/DDBJ databases">
        <authorList>
            <person name="Sun Q."/>
            <person name="Mori K."/>
        </authorList>
    </citation>
    <scope>NUCLEOTIDE SEQUENCE [LARGE SCALE GENOMIC DNA]</scope>
    <source>
        <strain evidence="2 3">CCM 7228</strain>
    </source>
</reference>
<dbReference type="Pfam" id="PF13472">
    <property type="entry name" value="Lipase_GDSL_2"/>
    <property type="match status" value="1"/>
</dbReference>
<keyword evidence="3" id="KW-1185">Reference proteome</keyword>
<dbReference type="Proteomes" id="UP001589854">
    <property type="component" value="Unassembled WGS sequence"/>
</dbReference>
<evidence type="ECO:0000259" key="1">
    <source>
        <dbReference type="Pfam" id="PF13472"/>
    </source>
</evidence>
<dbReference type="RefSeq" id="WP_378935351.1">
    <property type="nucleotide sequence ID" value="NZ_JBHLVO010000012.1"/>
</dbReference>
<gene>
    <name evidence="2" type="ORF">ACFFIX_14970</name>
</gene>
<dbReference type="GO" id="GO:0016787">
    <property type="term" value="F:hydrolase activity"/>
    <property type="evidence" value="ECO:0007669"/>
    <property type="project" value="UniProtKB-KW"/>
</dbReference>
<proteinExistence type="predicted"/>
<dbReference type="SUPFAM" id="SSF52266">
    <property type="entry name" value="SGNH hydrolase"/>
    <property type="match status" value="1"/>
</dbReference>
<dbReference type="PANTHER" id="PTHR30383">
    <property type="entry name" value="THIOESTERASE 1/PROTEASE 1/LYSOPHOSPHOLIPASE L1"/>
    <property type="match status" value="1"/>
</dbReference>
<dbReference type="EMBL" id="JBHLVO010000012">
    <property type="protein sequence ID" value="MFC0272736.1"/>
    <property type="molecule type" value="Genomic_DNA"/>
</dbReference>
<dbReference type="InterPro" id="IPR051532">
    <property type="entry name" value="Ester_Hydrolysis_Enzymes"/>
</dbReference>